<protein>
    <submittedName>
        <fullName evidence="1">Uncharacterized protein</fullName>
    </submittedName>
</protein>
<dbReference type="GO" id="GO:0003676">
    <property type="term" value="F:nucleic acid binding"/>
    <property type="evidence" value="ECO:0007669"/>
    <property type="project" value="InterPro"/>
</dbReference>
<dbReference type="EMBL" id="JACGWL010000008">
    <property type="protein sequence ID" value="KAK4397465.1"/>
    <property type="molecule type" value="Genomic_DNA"/>
</dbReference>
<gene>
    <name evidence="1" type="ORF">Sango_1583100</name>
</gene>
<sequence>MWANGKMKLTNRILLQHVKTRLEGAKGSRVEKLPGVLWAYRTSSRTTTGKTTFCLVCGPKVVIPAEIREETMRIVQYEPKGNR</sequence>
<dbReference type="InterPro" id="IPR036397">
    <property type="entry name" value="RNaseH_sf"/>
</dbReference>
<keyword evidence="2" id="KW-1185">Reference proteome</keyword>
<dbReference type="AlphaFoldDB" id="A0AAE1WQ32"/>
<evidence type="ECO:0000313" key="2">
    <source>
        <dbReference type="Proteomes" id="UP001289374"/>
    </source>
</evidence>
<organism evidence="1 2">
    <name type="scientific">Sesamum angolense</name>
    <dbReference type="NCBI Taxonomy" id="2727404"/>
    <lineage>
        <taxon>Eukaryota</taxon>
        <taxon>Viridiplantae</taxon>
        <taxon>Streptophyta</taxon>
        <taxon>Embryophyta</taxon>
        <taxon>Tracheophyta</taxon>
        <taxon>Spermatophyta</taxon>
        <taxon>Magnoliopsida</taxon>
        <taxon>eudicotyledons</taxon>
        <taxon>Gunneridae</taxon>
        <taxon>Pentapetalae</taxon>
        <taxon>asterids</taxon>
        <taxon>lamiids</taxon>
        <taxon>Lamiales</taxon>
        <taxon>Pedaliaceae</taxon>
        <taxon>Sesamum</taxon>
    </lineage>
</organism>
<dbReference type="Proteomes" id="UP001289374">
    <property type="component" value="Unassembled WGS sequence"/>
</dbReference>
<dbReference type="Gene3D" id="3.30.420.10">
    <property type="entry name" value="Ribonuclease H-like superfamily/Ribonuclease H"/>
    <property type="match status" value="1"/>
</dbReference>
<reference evidence="1" key="2">
    <citation type="journal article" date="2024" name="Plant">
        <title>Genomic evolution and insights into agronomic trait innovations of Sesamum species.</title>
        <authorList>
            <person name="Miao H."/>
            <person name="Wang L."/>
            <person name="Qu L."/>
            <person name="Liu H."/>
            <person name="Sun Y."/>
            <person name="Le M."/>
            <person name="Wang Q."/>
            <person name="Wei S."/>
            <person name="Zheng Y."/>
            <person name="Lin W."/>
            <person name="Duan Y."/>
            <person name="Cao H."/>
            <person name="Xiong S."/>
            <person name="Wang X."/>
            <person name="Wei L."/>
            <person name="Li C."/>
            <person name="Ma Q."/>
            <person name="Ju M."/>
            <person name="Zhao R."/>
            <person name="Li G."/>
            <person name="Mu C."/>
            <person name="Tian Q."/>
            <person name="Mei H."/>
            <person name="Zhang T."/>
            <person name="Gao T."/>
            <person name="Zhang H."/>
        </authorList>
    </citation>
    <scope>NUCLEOTIDE SEQUENCE</scope>
    <source>
        <strain evidence="1">K16</strain>
    </source>
</reference>
<reference evidence="1" key="1">
    <citation type="submission" date="2020-06" db="EMBL/GenBank/DDBJ databases">
        <authorList>
            <person name="Li T."/>
            <person name="Hu X."/>
            <person name="Zhang T."/>
            <person name="Song X."/>
            <person name="Zhang H."/>
            <person name="Dai N."/>
            <person name="Sheng W."/>
            <person name="Hou X."/>
            <person name="Wei L."/>
        </authorList>
    </citation>
    <scope>NUCLEOTIDE SEQUENCE</scope>
    <source>
        <strain evidence="1">K16</strain>
        <tissue evidence="1">Leaf</tissue>
    </source>
</reference>
<comment type="caution">
    <text evidence="1">The sequence shown here is derived from an EMBL/GenBank/DDBJ whole genome shotgun (WGS) entry which is preliminary data.</text>
</comment>
<evidence type="ECO:0000313" key="1">
    <source>
        <dbReference type="EMBL" id="KAK4397465.1"/>
    </source>
</evidence>
<dbReference type="PANTHER" id="PTHR48475:SF2">
    <property type="entry name" value="RIBONUCLEASE H"/>
    <property type="match status" value="1"/>
</dbReference>
<dbReference type="PANTHER" id="PTHR48475">
    <property type="entry name" value="RIBONUCLEASE H"/>
    <property type="match status" value="1"/>
</dbReference>
<accession>A0AAE1WQ32</accession>
<proteinExistence type="predicted"/>
<name>A0AAE1WQ32_9LAMI</name>